<accession>A0A8H7UR33</accession>
<proteinExistence type="predicted"/>
<keyword evidence="2" id="KW-1185">Reference proteome</keyword>
<evidence type="ECO:0000313" key="2">
    <source>
        <dbReference type="Proteomes" id="UP000650833"/>
    </source>
</evidence>
<dbReference type="AlphaFoldDB" id="A0A8H7UR33"/>
<comment type="caution">
    <text evidence="1">The sequence shown here is derived from an EMBL/GenBank/DDBJ whole genome shotgun (WGS) entry which is preliminary data.</text>
</comment>
<reference evidence="1" key="1">
    <citation type="submission" date="2020-12" db="EMBL/GenBank/DDBJ databases">
        <title>Metabolic potential, ecology and presence of endohyphal bacteria is reflected in genomic diversity of Mucoromycotina.</title>
        <authorList>
            <person name="Muszewska A."/>
            <person name="Okrasinska A."/>
            <person name="Steczkiewicz K."/>
            <person name="Drgas O."/>
            <person name="Orlowska M."/>
            <person name="Perlinska-Lenart U."/>
            <person name="Aleksandrzak-Piekarczyk T."/>
            <person name="Szatraj K."/>
            <person name="Zielenkiewicz U."/>
            <person name="Pilsyk S."/>
            <person name="Malc E."/>
            <person name="Mieczkowski P."/>
            <person name="Kruszewska J.S."/>
            <person name="Biernat P."/>
            <person name="Pawlowska J."/>
        </authorList>
    </citation>
    <scope>NUCLEOTIDE SEQUENCE</scope>
    <source>
        <strain evidence="1">CBS 226.32</strain>
    </source>
</reference>
<name>A0A8H7UR33_9FUNG</name>
<sequence>MYKSLILNKIQAVLLSRVSGERPQPKCKDCKEIGHYNKNYYKCKLFKEDKADDVGTSNKRQTSAIKNVKREAKRQKVIADPNVHCINCKSTGHKTSCSADYPRHILSKLEVMNQSLGTGSQSFVRKLPFHTCVKEQYRSVLKNRILSASEDARQLLFRAQMFLVNNRRVTNSNMIPPGMLDVWNNFRRQHPTILYKVGLASGNS</sequence>
<dbReference type="OrthoDB" id="2298468at2759"/>
<organism evidence="1 2">
    <name type="scientific">Mucor plumbeus</name>
    <dbReference type="NCBI Taxonomy" id="97098"/>
    <lineage>
        <taxon>Eukaryota</taxon>
        <taxon>Fungi</taxon>
        <taxon>Fungi incertae sedis</taxon>
        <taxon>Mucoromycota</taxon>
        <taxon>Mucoromycotina</taxon>
        <taxon>Mucoromycetes</taxon>
        <taxon>Mucorales</taxon>
        <taxon>Mucorineae</taxon>
        <taxon>Mucoraceae</taxon>
        <taxon>Mucor</taxon>
    </lineage>
</organism>
<dbReference type="Proteomes" id="UP000650833">
    <property type="component" value="Unassembled WGS sequence"/>
</dbReference>
<protein>
    <submittedName>
        <fullName evidence="1">Uncharacterized protein</fullName>
    </submittedName>
</protein>
<dbReference type="EMBL" id="JAEPRC010000527">
    <property type="protein sequence ID" value="KAG2195426.1"/>
    <property type="molecule type" value="Genomic_DNA"/>
</dbReference>
<evidence type="ECO:0000313" key="1">
    <source>
        <dbReference type="EMBL" id="KAG2195426.1"/>
    </source>
</evidence>
<gene>
    <name evidence="1" type="ORF">INT46_008459</name>
</gene>